<feature type="transmembrane region" description="Helical" evidence="2">
    <location>
        <begin position="6"/>
        <end position="25"/>
    </location>
</feature>
<evidence type="ECO:0000313" key="4">
    <source>
        <dbReference type="Proteomes" id="UP000198373"/>
    </source>
</evidence>
<evidence type="ECO:0000313" key="3">
    <source>
        <dbReference type="EMBL" id="SNS31252.1"/>
    </source>
</evidence>
<keyword evidence="4" id="KW-1185">Reference proteome</keyword>
<feature type="compositionally biased region" description="Polar residues" evidence="1">
    <location>
        <begin position="88"/>
        <end position="103"/>
    </location>
</feature>
<dbReference type="AlphaFoldDB" id="A0A239DGW0"/>
<gene>
    <name evidence="3" type="ORF">SAMN06893096_103169</name>
</gene>
<name>A0A239DGW0_9ACTN</name>
<reference evidence="4" key="1">
    <citation type="submission" date="2017-06" db="EMBL/GenBank/DDBJ databases">
        <authorList>
            <person name="Varghese N."/>
            <person name="Submissions S."/>
        </authorList>
    </citation>
    <scope>NUCLEOTIDE SEQUENCE [LARGE SCALE GENOMIC DNA]</scope>
    <source>
        <strain evidence="4">DSM 46839</strain>
    </source>
</reference>
<dbReference type="EMBL" id="FZOO01000003">
    <property type="protein sequence ID" value="SNS31252.1"/>
    <property type="molecule type" value="Genomic_DNA"/>
</dbReference>
<feature type="region of interest" description="Disordered" evidence="1">
    <location>
        <begin position="87"/>
        <end position="140"/>
    </location>
</feature>
<organism evidence="3 4">
    <name type="scientific">Geodermatophilus pulveris</name>
    <dbReference type="NCBI Taxonomy" id="1564159"/>
    <lineage>
        <taxon>Bacteria</taxon>
        <taxon>Bacillati</taxon>
        <taxon>Actinomycetota</taxon>
        <taxon>Actinomycetes</taxon>
        <taxon>Geodermatophilales</taxon>
        <taxon>Geodermatophilaceae</taxon>
        <taxon>Geodermatophilus</taxon>
    </lineage>
</organism>
<keyword evidence="2" id="KW-0812">Transmembrane</keyword>
<evidence type="ECO:0000256" key="2">
    <source>
        <dbReference type="SAM" id="Phobius"/>
    </source>
</evidence>
<dbReference type="Proteomes" id="UP000198373">
    <property type="component" value="Unassembled WGS sequence"/>
</dbReference>
<protein>
    <submittedName>
        <fullName evidence="3">Uncharacterized protein</fullName>
    </submittedName>
</protein>
<sequence length="388" mass="44444">MSGIVTNLLLGTLASIIAGVAMLILTNKDDIRYYLVARRRHRVLQDTWVHYRLTRSKGSAESLWVGSTVDLHLNRFGRLRGAVVPTIKSPSEAPTQSHASASEQVERATDREALRQPAPLETAIGSFNSNSDRMSKPASLESQGVELELSRYSVGGAIRNGVMRLRLENEWTQQEPITMTYPNLQSRQLLGVWLGQDMDQRWTTSPSILSRDVLTREDLDEIALRQRVLSRVTTRHFVRFFPGEVSARWWTEVGRRTVEYVDSEGRCPRCVIEGEAREDGTDKLVFGPYERLPLVGTYEVTWRLAVHCPDTVDKKAEVVRLDVYGRDRAMGEWRLKREQVTEEYRYYSVKFPYRNPRLALEYRVSLLKKGVVARLYDVTVERPGVNDD</sequence>
<evidence type="ECO:0000256" key="1">
    <source>
        <dbReference type="SAM" id="MobiDB-lite"/>
    </source>
</evidence>
<keyword evidence="2" id="KW-1133">Transmembrane helix</keyword>
<keyword evidence="2" id="KW-0472">Membrane</keyword>
<proteinExistence type="predicted"/>
<accession>A0A239DGW0</accession>
<feature type="compositionally biased region" description="Basic and acidic residues" evidence="1">
    <location>
        <begin position="104"/>
        <end position="114"/>
    </location>
</feature>